<proteinExistence type="predicted"/>
<dbReference type="Proteomes" id="UP000520814">
    <property type="component" value="Unassembled WGS sequence"/>
</dbReference>
<sequence length="207" mass="22807">MAHEKDSIPLEEFVAIVSGAAEAQLTKRQSTFLCVKAGEYHFRVTFRNKRAVHWPHKRFTGASFHTEHPLLLDYTDPQASLYFNAVSADIPSLVQELEQVTQEVFGGWRPLWQYLNHYGTDSQKGLPIGGMSSILEHLFRFPSGLFLRGPLSLAAPAQEILDRHGMQSALLDDYTPIVPVPLGVLLLGNNVLIAESFVVGPGGRGGG</sequence>
<evidence type="ECO:0000313" key="1">
    <source>
        <dbReference type="EMBL" id="MBB6049819.1"/>
    </source>
</evidence>
<name>A0A7W9W4W0_ARMRO</name>
<dbReference type="RefSeq" id="WP_184193614.1">
    <property type="nucleotide sequence ID" value="NZ_JACHGW010000002.1"/>
</dbReference>
<evidence type="ECO:0000313" key="2">
    <source>
        <dbReference type="Proteomes" id="UP000520814"/>
    </source>
</evidence>
<comment type="caution">
    <text evidence="1">The sequence shown here is derived from an EMBL/GenBank/DDBJ whole genome shotgun (WGS) entry which is preliminary data.</text>
</comment>
<protein>
    <submittedName>
        <fullName evidence="1">Uncharacterized protein</fullName>
    </submittedName>
</protein>
<dbReference type="AlphaFoldDB" id="A0A7W9W4W0"/>
<dbReference type="EMBL" id="JACHGW010000002">
    <property type="protein sequence ID" value="MBB6049819.1"/>
    <property type="molecule type" value="Genomic_DNA"/>
</dbReference>
<accession>A0A7W9W4W0</accession>
<keyword evidence="2" id="KW-1185">Reference proteome</keyword>
<reference evidence="1 2" key="1">
    <citation type="submission" date="2020-08" db="EMBL/GenBank/DDBJ databases">
        <title>Genomic Encyclopedia of Type Strains, Phase IV (KMG-IV): sequencing the most valuable type-strain genomes for metagenomic binning, comparative biology and taxonomic classification.</title>
        <authorList>
            <person name="Goeker M."/>
        </authorList>
    </citation>
    <scope>NUCLEOTIDE SEQUENCE [LARGE SCALE GENOMIC DNA]</scope>
    <source>
        <strain evidence="1 2">DSM 23562</strain>
    </source>
</reference>
<gene>
    <name evidence="1" type="ORF">HNQ39_001610</name>
</gene>
<organism evidence="1 2">
    <name type="scientific">Armatimonas rosea</name>
    <dbReference type="NCBI Taxonomy" id="685828"/>
    <lineage>
        <taxon>Bacteria</taxon>
        <taxon>Bacillati</taxon>
        <taxon>Armatimonadota</taxon>
        <taxon>Armatimonadia</taxon>
        <taxon>Armatimonadales</taxon>
        <taxon>Armatimonadaceae</taxon>
        <taxon>Armatimonas</taxon>
    </lineage>
</organism>